<gene>
    <name evidence="1" type="ORF">C8P68_1148</name>
</gene>
<dbReference type="Proteomes" id="UP000244168">
    <property type="component" value="Unassembled WGS sequence"/>
</dbReference>
<name>A0A2T5J4C5_9SPHI</name>
<proteinExistence type="predicted"/>
<protein>
    <submittedName>
        <fullName evidence="1">Uncharacterized protein</fullName>
    </submittedName>
</protein>
<accession>A0A2T5J4C5</accession>
<organism evidence="1 2">
    <name type="scientific">Mucilaginibacter yixingensis</name>
    <dbReference type="NCBI Taxonomy" id="1295612"/>
    <lineage>
        <taxon>Bacteria</taxon>
        <taxon>Pseudomonadati</taxon>
        <taxon>Bacteroidota</taxon>
        <taxon>Sphingobacteriia</taxon>
        <taxon>Sphingobacteriales</taxon>
        <taxon>Sphingobacteriaceae</taxon>
        <taxon>Mucilaginibacter</taxon>
    </lineage>
</organism>
<comment type="caution">
    <text evidence="1">The sequence shown here is derived from an EMBL/GenBank/DDBJ whole genome shotgun (WGS) entry which is preliminary data.</text>
</comment>
<reference evidence="1 2" key="1">
    <citation type="submission" date="2018-04" db="EMBL/GenBank/DDBJ databases">
        <title>Genomic Encyclopedia of Archaeal and Bacterial Type Strains, Phase II (KMG-II): from individual species to whole genera.</title>
        <authorList>
            <person name="Goeker M."/>
        </authorList>
    </citation>
    <scope>NUCLEOTIDE SEQUENCE [LARGE SCALE GENOMIC DNA]</scope>
    <source>
        <strain evidence="1 2">DSM 26809</strain>
    </source>
</reference>
<dbReference type="AlphaFoldDB" id="A0A2T5J4C5"/>
<evidence type="ECO:0000313" key="1">
    <source>
        <dbReference type="EMBL" id="PTQ92133.1"/>
    </source>
</evidence>
<keyword evidence="2" id="KW-1185">Reference proteome</keyword>
<evidence type="ECO:0000313" key="2">
    <source>
        <dbReference type="Proteomes" id="UP000244168"/>
    </source>
</evidence>
<sequence length="249" mass="28625">MDILQNMNNHVPNCVNIVCEGNISHWHIVFKQIHLFLDQVDNSAIFHIELNHSTDEFVSLKFYPKSDLELDDFYLIWKKKVPQLDTQCFTYNISQISTTPSPCKTSKFSVSYVLSVFIVSELRHSETTIDSILLIGLKLVLGFKSVLPDNLKKDLVSSQIEFRIPNVFLEQVLTQNQSIITEIISSLHFPQLHLKSWIEACCYALSKETADYFNLKTTAHRILYLINIQLGLDEALSTIINYAFLNVLI</sequence>
<dbReference type="RefSeq" id="WP_146166621.1">
    <property type="nucleotide sequence ID" value="NZ_CP160205.1"/>
</dbReference>
<dbReference type="EMBL" id="QAOQ01000014">
    <property type="protein sequence ID" value="PTQ92133.1"/>
    <property type="molecule type" value="Genomic_DNA"/>
</dbReference>